<dbReference type="Pfam" id="PF03613">
    <property type="entry name" value="EIID-AGA"/>
    <property type="match status" value="1"/>
</dbReference>
<evidence type="ECO:0000313" key="2">
    <source>
        <dbReference type="EMBL" id="MDX8420586.1"/>
    </source>
</evidence>
<evidence type="ECO:0000313" key="3">
    <source>
        <dbReference type="Proteomes" id="UP001286174"/>
    </source>
</evidence>
<dbReference type="GO" id="GO:0009401">
    <property type="term" value="P:phosphoenolpyruvate-dependent sugar phosphotransferase system"/>
    <property type="evidence" value="ECO:0007669"/>
    <property type="project" value="InterPro"/>
</dbReference>
<dbReference type="AlphaFoldDB" id="A0AB35U8K4"/>
<dbReference type="InterPro" id="IPR050303">
    <property type="entry name" value="GatZ_KbaZ_carbometab"/>
</dbReference>
<dbReference type="GO" id="GO:0005886">
    <property type="term" value="C:plasma membrane"/>
    <property type="evidence" value="ECO:0007669"/>
    <property type="project" value="TreeGrafter"/>
</dbReference>
<organism evidence="2 3">
    <name type="scientific">Grylomicrobium aquisgranensis</name>
    <dbReference type="NCBI Taxonomy" id="2926318"/>
    <lineage>
        <taxon>Bacteria</taxon>
        <taxon>Bacillati</taxon>
        <taxon>Bacillota</taxon>
        <taxon>Erysipelotrichia</taxon>
        <taxon>Erysipelotrichales</taxon>
        <taxon>Erysipelotrichaceae</taxon>
        <taxon>Grylomicrobium</taxon>
    </lineage>
</organism>
<gene>
    <name evidence="2" type="ORF">MOZ60_10865</name>
</gene>
<dbReference type="PROSITE" id="PS51108">
    <property type="entry name" value="PTS_EIID"/>
    <property type="match status" value="1"/>
</dbReference>
<dbReference type="PANTHER" id="PTHR32502">
    <property type="entry name" value="N-ACETYLGALACTOSAMINE PERMEASE II COMPONENT-RELATED"/>
    <property type="match status" value="1"/>
</dbReference>
<sequence>MANQVSVEDKKVLRKMFFLSHLVFPAFNMVKMEAVGFTYTMEPAIESIYKDDPEGKKEAYLRHQAFFNTNAVPFAFIAGLAYAMEKQHKAGQVDGATIENVKASLMGPTAGMFDSLFFNTLRVIAAGIAIGLCSQGNFAGVILFILLYGVTQSICKYFLLNWGFTLGTSFIDKVFNSGLMDVLSKSASVLGLTMVGAMTATMVNVPLTWTINTGETSVVIKDVLDSIFPGLLGVILLFVLVHLIKKGWRPTKLILLVFIIAFVGAILHIF</sequence>
<feature type="transmembrane region" description="Helical" evidence="1">
    <location>
        <begin position="65"/>
        <end position="83"/>
    </location>
</feature>
<feature type="transmembrane region" description="Helical" evidence="1">
    <location>
        <begin position="187"/>
        <end position="207"/>
    </location>
</feature>
<feature type="transmembrane region" description="Helical" evidence="1">
    <location>
        <begin position="253"/>
        <end position="269"/>
    </location>
</feature>
<keyword evidence="1" id="KW-0472">Membrane</keyword>
<name>A0AB35U8K4_9FIRM</name>
<dbReference type="RefSeq" id="WP_370596701.1">
    <property type="nucleotide sequence ID" value="NZ_JALBUR010000050.1"/>
</dbReference>
<dbReference type="PANTHER" id="PTHR32502:SF23">
    <property type="entry name" value="TRANSPORT PROTEIN, PTS SYSTEM"/>
    <property type="match status" value="1"/>
</dbReference>
<dbReference type="InterPro" id="IPR004704">
    <property type="entry name" value="PTS_IID_man"/>
</dbReference>
<accession>A0AB35U8K4</accession>
<proteinExistence type="predicted"/>
<keyword evidence="1" id="KW-0812">Transmembrane</keyword>
<dbReference type="EMBL" id="JALBUR010000050">
    <property type="protein sequence ID" value="MDX8420586.1"/>
    <property type="molecule type" value="Genomic_DNA"/>
</dbReference>
<evidence type="ECO:0000256" key="1">
    <source>
        <dbReference type="SAM" id="Phobius"/>
    </source>
</evidence>
<feature type="transmembrane region" description="Helical" evidence="1">
    <location>
        <begin position="123"/>
        <end position="151"/>
    </location>
</feature>
<comment type="caution">
    <text evidence="2">The sequence shown here is derived from an EMBL/GenBank/DDBJ whole genome shotgun (WGS) entry which is preliminary data.</text>
</comment>
<dbReference type="Proteomes" id="UP001286174">
    <property type="component" value="Unassembled WGS sequence"/>
</dbReference>
<protein>
    <submittedName>
        <fullName evidence="2">PTS system mannose/fructose/sorbose family transporter subunit IID</fullName>
    </submittedName>
</protein>
<keyword evidence="3" id="KW-1185">Reference proteome</keyword>
<reference evidence="2 3" key="1">
    <citation type="submission" date="2022-03" db="EMBL/GenBank/DDBJ databases">
        <title>Novel taxa within the pig intestine.</title>
        <authorList>
            <person name="Wylensek D."/>
            <person name="Bishof K."/>
            <person name="Afrizal A."/>
            <person name="Clavel T."/>
        </authorList>
    </citation>
    <scope>NUCLEOTIDE SEQUENCE [LARGE SCALE GENOMIC DNA]</scope>
    <source>
        <strain evidence="2 3">CLA-KB-P133</strain>
    </source>
</reference>
<keyword evidence="1" id="KW-1133">Transmembrane helix</keyword>
<feature type="transmembrane region" description="Helical" evidence="1">
    <location>
        <begin position="227"/>
        <end position="244"/>
    </location>
</feature>